<gene>
    <name evidence="4" type="ORF">NLI96_g1469</name>
</gene>
<proteinExistence type="predicted"/>
<feature type="compositionally biased region" description="Polar residues" evidence="1">
    <location>
        <begin position="617"/>
        <end position="630"/>
    </location>
</feature>
<organism evidence="4 5">
    <name type="scientific">Meripilus lineatus</name>
    <dbReference type="NCBI Taxonomy" id="2056292"/>
    <lineage>
        <taxon>Eukaryota</taxon>
        <taxon>Fungi</taxon>
        <taxon>Dikarya</taxon>
        <taxon>Basidiomycota</taxon>
        <taxon>Agaricomycotina</taxon>
        <taxon>Agaricomycetes</taxon>
        <taxon>Polyporales</taxon>
        <taxon>Meripilaceae</taxon>
        <taxon>Meripilus</taxon>
    </lineage>
</organism>
<dbReference type="PANTHER" id="PTHR45737:SF6">
    <property type="entry name" value="VON WILLEBRAND FACTOR A DOMAIN-CONTAINING PROTEIN 5A"/>
    <property type="match status" value="1"/>
</dbReference>
<dbReference type="InterPro" id="IPR036465">
    <property type="entry name" value="vWFA_dom_sf"/>
</dbReference>
<dbReference type="InterPro" id="IPR013694">
    <property type="entry name" value="VIT"/>
</dbReference>
<evidence type="ECO:0000259" key="3">
    <source>
        <dbReference type="PROSITE" id="PS51468"/>
    </source>
</evidence>
<dbReference type="Gene3D" id="3.40.50.410">
    <property type="entry name" value="von Willebrand factor, type A domain"/>
    <property type="match status" value="1"/>
</dbReference>
<dbReference type="Proteomes" id="UP001212997">
    <property type="component" value="Unassembled WGS sequence"/>
</dbReference>
<accession>A0AAD5VCT1</accession>
<dbReference type="PANTHER" id="PTHR45737">
    <property type="entry name" value="VON WILLEBRAND FACTOR A DOMAIN-CONTAINING PROTEIN 5A"/>
    <property type="match status" value="1"/>
</dbReference>
<feature type="domain" description="VIT" evidence="3">
    <location>
        <begin position="6"/>
        <end position="135"/>
    </location>
</feature>
<dbReference type="Pfam" id="PF08487">
    <property type="entry name" value="VIT"/>
    <property type="match status" value="1"/>
</dbReference>
<dbReference type="InterPro" id="IPR002035">
    <property type="entry name" value="VWF_A"/>
</dbReference>
<feature type="compositionally biased region" description="Polar residues" evidence="1">
    <location>
        <begin position="592"/>
        <end position="602"/>
    </location>
</feature>
<feature type="compositionally biased region" description="Polar residues" evidence="1">
    <location>
        <begin position="729"/>
        <end position="757"/>
    </location>
</feature>
<dbReference type="SUPFAM" id="SSF53300">
    <property type="entry name" value="vWA-like"/>
    <property type="match status" value="1"/>
</dbReference>
<dbReference type="PROSITE" id="PS51468">
    <property type="entry name" value="VIT"/>
    <property type="match status" value="1"/>
</dbReference>
<dbReference type="SMART" id="SM00609">
    <property type="entry name" value="VIT"/>
    <property type="match status" value="1"/>
</dbReference>
<comment type="caution">
    <text evidence="4">The sequence shown here is derived from an EMBL/GenBank/DDBJ whole genome shotgun (WGS) entry which is preliminary data.</text>
</comment>
<keyword evidence="5" id="KW-1185">Reference proteome</keyword>
<reference evidence="4" key="1">
    <citation type="submission" date="2022-07" db="EMBL/GenBank/DDBJ databases">
        <title>Genome Sequence of Physisporinus lineatus.</title>
        <authorList>
            <person name="Buettner E."/>
        </authorList>
    </citation>
    <scope>NUCLEOTIDE SEQUENCE</scope>
    <source>
        <strain evidence="4">VT162</strain>
    </source>
</reference>
<dbReference type="PROSITE" id="PS50234">
    <property type="entry name" value="VWFA"/>
    <property type="match status" value="1"/>
</dbReference>
<dbReference type="Pfam" id="PF13768">
    <property type="entry name" value="VWA_3"/>
    <property type="match status" value="1"/>
</dbReference>
<name>A0AAD5VCT1_9APHY</name>
<dbReference type="EMBL" id="JANAWD010000029">
    <property type="protein sequence ID" value="KAJ3490374.1"/>
    <property type="molecule type" value="Genomic_DNA"/>
</dbReference>
<evidence type="ECO:0000313" key="4">
    <source>
        <dbReference type="EMBL" id="KAJ3490374.1"/>
    </source>
</evidence>
<protein>
    <submittedName>
        <fullName evidence="4">Uncharacterized protein</fullName>
    </submittedName>
</protein>
<dbReference type="AlphaFoldDB" id="A0AAD5VCT1"/>
<evidence type="ECO:0000259" key="2">
    <source>
        <dbReference type="PROSITE" id="PS50234"/>
    </source>
</evidence>
<evidence type="ECO:0000313" key="5">
    <source>
        <dbReference type="Proteomes" id="UP001212997"/>
    </source>
</evidence>
<evidence type="ECO:0000256" key="1">
    <source>
        <dbReference type="SAM" id="MobiDB-lite"/>
    </source>
</evidence>
<feature type="region of interest" description="Disordered" evidence="1">
    <location>
        <begin position="644"/>
        <end position="762"/>
    </location>
</feature>
<feature type="compositionally biased region" description="Polar residues" evidence="1">
    <location>
        <begin position="675"/>
        <end position="716"/>
    </location>
</feature>
<sequence length="864" mass="93918">MSLPPQCGVFRDGLGPPHPLPLKTVNVNVKIVDVSAKVVVSQAFWNDSEEPFQAKYVFPVPARAAVCGFEMRTEDGRVIQSVAKEKDKAKQDHDQAINQGKATGLVTRATDDLFTLSLGCIPEGQNLSVQLVYTFDLSKSEQDTIRFYLPAYVGTRYGSVPDEIKGAQSTSDSKVEITTFVQMPGTVSVMCPTHPDKIITPSSSYDGSVASTCATIEFRSDTFLKEDFVLDIKAQGLDKSRCFVEKRNGSLAMQLVLVPSDSELPKTKIPSQEYIVLIDRSGSMEGARIDKAKEALVVLLRKLPKGGTTFNIVSFGNKVDMMKKTSLEYDQESLDSATSLVESMSANMGGTELVKALQCIFDSRQTDCPTSVIILTDGETFDIDRNLGLVYEKVHQAPSGAPLRIFTLGIGETTSSAMCEGLARVGNGVCVMTTNAENIVANCSRIVNASMSQSVPCDVEWRVEGYSSIYQSPRQIKSVYPGYRCVITALIEGEDLQPPDEVIVQVPVTAVSDGEIRVPVRLVDGIRHERVALIHTQAARQYIRELEDEILVQSDTKERNIEEIVRLGERYQLASRHTSFVAVDEGQSANGTIQSTVSSVSPKQIGEGVPDAKGSPKPSTLHPTDGSPTLSARGRLQHIVPLAPAHSSPHYNDSDDDDFDLQPRGRVGIPLSPQPEKSNTSGKSQTVGARTQGSNTEDPCKSTLSESANQGSTQLDSHVPSSTPPSSSLEASQAVSQTVTCAPSNSSNILTHSTQPVSPTPIRIGSEADIYKLVKLQRFDGSFSPTPKFVEIFGDVAVQRGRDWQCDEIVWATALAIAFFKKFASNRPEFLENLLEKSLEFLQGNTHAQQSGIQVILDRAMSEV</sequence>
<feature type="domain" description="VWFA" evidence="2">
    <location>
        <begin position="273"/>
        <end position="455"/>
    </location>
</feature>
<dbReference type="SMART" id="SM00327">
    <property type="entry name" value="VWA"/>
    <property type="match status" value="1"/>
</dbReference>
<feature type="region of interest" description="Disordered" evidence="1">
    <location>
        <begin position="592"/>
        <end position="631"/>
    </location>
</feature>